<dbReference type="SMART" id="SM00192">
    <property type="entry name" value="LDLa"/>
    <property type="match status" value="1"/>
</dbReference>
<keyword evidence="5" id="KW-0812">Transmembrane</keyword>
<dbReference type="CDD" id="cd00112">
    <property type="entry name" value="LDLa"/>
    <property type="match status" value="1"/>
</dbReference>
<dbReference type="Gene3D" id="2.60.120.290">
    <property type="entry name" value="Spermadhesin, CUB domain"/>
    <property type="match status" value="1"/>
</dbReference>
<feature type="compositionally biased region" description="Polar residues" evidence="4">
    <location>
        <begin position="329"/>
        <end position="338"/>
    </location>
</feature>
<proteinExistence type="predicted"/>
<keyword evidence="5" id="KW-0472">Membrane</keyword>
<dbReference type="EnsemblMetazoa" id="XM_003725262">
    <property type="protein sequence ID" value="XP_003725310"/>
    <property type="gene ID" value="LOC100888991"/>
</dbReference>
<dbReference type="Pfam" id="PF00057">
    <property type="entry name" value="Ldl_recept_a"/>
    <property type="match status" value="1"/>
</dbReference>
<feature type="region of interest" description="Disordered" evidence="4">
    <location>
        <begin position="319"/>
        <end position="361"/>
    </location>
</feature>
<reference evidence="8" key="2">
    <citation type="submission" date="2021-01" db="UniProtKB">
        <authorList>
            <consortium name="EnsemblMetazoa"/>
        </authorList>
    </citation>
    <scope>IDENTIFICATION</scope>
</reference>
<dbReference type="GeneID" id="100888991"/>
<dbReference type="CDD" id="cd00041">
    <property type="entry name" value="CUB"/>
    <property type="match status" value="1"/>
</dbReference>
<keyword evidence="1 3" id="KW-1015">Disulfide bond</keyword>
<dbReference type="InterPro" id="IPR036055">
    <property type="entry name" value="LDL_receptor-like_sf"/>
</dbReference>
<evidence type="ECO:0000256" key="6">
    <source>
        <dbReference type="SAM" id="SignalP"/>
    </source>
</evidence>
<evidence type="ECO:0000313" key="8">
    <source>
        <dbReference type="EnsemblMetazoa" id="XP_003725310"/>
    </source>
</evidence>
<sequence length="470" mass="52247">MLTSKQLFVLCLVNVFFVTVRGSTNTVVLTSVCDASLQKEDASFLVTSATYENITGPEDCTVVIQALKSNQMLAVVFVSPFLLEDDENNPLLPDGQGCRRSSLMIWDGDDYETDDLIGRYCGTETPASFESTGQFLTIWLSLNESAAANISVLYTSFDNGVCDDDVTELRCNNGRCVPRSVSCDLANNCGDNSDQLISAPAYCSVTDESTLAESYPWLWILLGILGVLLLAYILYWLLWRPGYIIWRLGCCRNLWYGCCRGVNAKCCGQSRKYNKGSRSGTHGSSQDGVDYYDTDDDDDGESTGCLCCRCCRSCSSNDKQRRRSKRHPNQGSDSSMTQLHRPGLYKEGVMFPPGAGQRPRLHREGVILPPDAGDRPKLHREGLILPPDAIRPSLYKEDLIIPQYGPRPQLYKEGVILPPPEEQGRVQPMAFGIYHEDTIVPPPSTLVTPSLVMIEDCQKDWDGRHAREAR</sequence>
<dbReference type="SMART" id="SM00042">
    <property type="entry name" value="CUB"/>
    <property type="match status" value="1"/>
</dbReference>
<organism evidence="8 9">
    <name type="scientific">Strongylocentrotus purpuratus</name>
    <name type="common">Purple sea urchin</name>
    <dbReference type="NCBI Taxonomy" id="7668"/>
    <lineage>
        <taxon>Eukaryota</taxon>
        <taxon>Metazoa</taxon>
        <taxon>Echinodermata</taxon>
        <taxon>Eleutherozoa</taxon>
        <taxon>Echinozoa</taxon>
        <taxon>Echinoidea</taxon>
        <taxon>Euechinoidea</taxon>
        <taxon>Echinacea</taxon>
        <taxon>Camarodonta</taxon>
        <taxon>Echinidea</taxon>
        <taxon>Strongylocentrotidae</taxon>
        <taxon>Strongylocentrotus</taxon>
    </lineage>
</organism>
<dbReference type="PROSITE" id="PS01180">
    <property type="entry name" value="CUB"/>
    <property type="match status" value="1"/>
</dbReference>
<dbReference type="InterPro" id="IPR002172">
    <property type="entry name" value="LDrepeatLR_classA_rpt"/>
</dbReference>
<keyword evidence="9" id="KW-1185">Reference proteome</keyword>
<dbReference type="PANTHER" id="PTHR24652">
    <property type="entry name" value="LOW-DENSITY LIPOPROTEIN RECEPTOR CLASS A DOMAIN-CONTAINING PROTEIN 2"/>
    <property type="match status" value="1"/>
</dbReference>
<dbReference type="AlphaFoldDB" id="A0A7M7LL77"/>
<dbReference type="InterPro" id="IPR035914">
    <property type="entry name" value="Sperma_CUB_dom_sf"/>
</dbReference>
<dbReference type="KEGG" id="spu:100888991"/>
<dbReference type="OrthoDB" id="6514358at2759"/>
<dbReference type="InterPro" id="IPR000859">
    <property type="entry name" value="CUB_dom"/>
</dbReference>
<dbReference type="PANTHER" id="PTHR24652:SF67">
    <property type="entry name" value="LOW-DENSITY LIPOPROTEIN RECEPTOR CLASS A DOMAIN-CONTAINING PROTEIN 2"/>
    <property type="match status" value="1"/>
</dbReference>
<dbReference type="SUPFAM" id="SSF49854">
    <property type="entry name" value="Spermadhesin, CUB domain"/>
    <property type="match status" value="1"/>
</dbReference>
<evidence type="ECO:0000256" key="4">
    <source>
        <dbReference type="SAM" id="MobiDB-lite"/>
    </source>
</evidence>
<dbReference type="RefSeq" id="XP_003725310.2">
    <property type="nucleotide sequence ID" value="XM_003725262.3"/>
</dbReference>
<dbReference type="SUPFAM" id="SSF57424">
    <property type="entry name" value="LDL receptor-like module"/>
    <property type="match status" value="1"/>
</dbReference>
<keyword evidence="5" id="KW-1133">Transmembrane helix</keyword>
<evidence type="ECO:0000256" key="5">
    <source>
        <dbReference type="SAM" id="Phobius"/>
    </source>
</evidence>
<accession>A0A7M7LL77</accession>
<feature type="disulfide bond" evidence="2">
    <location>
        <begin position="33"/>
        <end position="60"/>
    </location>
</feature>
<feature type="domain" description="CUB" evidence="7">
    <location>
        <begin position="33"/>
        <end position="164"/>
    </location>
</feature>
<feature type="chain" id="PRO_5029445751" description="CUB domain-containing protein" evidence="6">
    <location>
        <begin position="23"/>
        <end position="470"/>
    </location>
</feature>
<comment type="caution">
    <text evidence="3">Lacks conserved residue(s) required for the propagation of feature annotation.</text>
</comment>
<evidence type="ECO:0000256" key="2">
    <source>
        <dbReference type="PROSITE-ProRule" id="PRU00059"/>
    </source>
</evidence>
<dbReference type="Gene3D" id="4.10.400.10">
    <property type="entry name" value="Low-density Lipoprotein Receptor"/>
    <property type="match status" value="1"/>
</dbReference>
<feature type="disulfide bond" evidence="3">
    <location>
        <begin position="171"/>
        <end position="189"/>
    </location>
</feature>
<dbReference type="Proteomes" id="UP000007110">
    <property type="component" value="Unassembled WGS sequence"/>
</dbReference>
<feature type="transmembrane region" description="Helical" evidence="5">
    <location>
        <begin position="217"/>
        <end position="238"/>
    </location>
</feature>
<keyword evidence="6" id="KW-0732">Signal</keyword>
<evidence type="ECO:0000256" key="1">
    <source>
        <dbReference type="ARBA" id="ARBA00023157"/>
    </source>
</evidence>
<feature type="region of interest" description="Disordered" evidence="4">
    <location>
        <begin position="272"/>
        <end position="293"/>
    </location>
</feature>
<dbReference type="InParanoid" id="A0A7M7LL77"/>
<feature type="compositionally biased region" description="Polar residues" evidence="4">
    <location>
        <begin position="276"/>
        <end position="286"/>
    </location>
</feature>
<name>A0A7M7LL77_STRPU</name>
<evidence type="ECO:0000313" key="9">
    <source>
        <dbReference type="Proteomes" id="UP000007110"/>
    </source>
</evidence>
<dbReference type="OMA" id="RSSLMIW"/>
<protein>
    <recommendedName>
        <fullName evidence="7">CUB domain-containing protein</fullName>
    </recommendedName>
</protein>
<reference evidence="9" key="1">
    <citation type="submission" date="2015-02" db="EMBL/GenBank/DDBJ databases">
        <title>Genome sequencing for Strongylocentrotus purpuratus.</title>
        <authorList>
            <person name="Murali S."/>
            <person name="Liu Y."/>
            <person name="Vee V."/>
            <person name="English A."/>
            <person name="Wang M."/>
            <person name="Skinner E."/>
            <person name="Han Y."/>
            <person name="Muzny D.M."/>
            <person name="Worley K.C."/>
            <person name="Gibbs R.A."/>
        </authorList>
    </citation>
    <scope>NUCLEOTIDE SEQUENCE</scope>
</reference>
<dbReference type="PROSITE" id="PS50068">
    <property type="entry name" value="LDLRA_2"/>
    <property type="match status" value="1"/>
</dbReference>
<feature type="signal peptide" evidence="6">
    <location>
        <begin position="1"/>
        <end position="22"/>
    </location>
</feature>
<evidence type="ECO:0000256" key="3">
    <source>
        <dbReference type="PROSITE-ProRule" id="PRU00124"/>
    </source>
</evidence>
<dbReference type="InterPro" id="IPR042333">
    <property type="entry name" value="LRAD2/Mig-13-like"/>
</dbReference>
<dbReference type="Pfam" id="PF00431">
    <property type="entry name" value="CUB"/>
    <property type="match status" value="1"/>
</dbReference>
<evidence type="ECO:0000259" key="7">
    <source>
        <dbReference type="PROSITE" id="PS01180"/>
    </source>
</evidence>